<feature type="transmembrane region" description="Helical" evidence="1">
    <location>
        <begin position="151"/>
        <end position="171"/>
    </location>
</feature>
<feature type="transmembrane region" description="Helical" evidence="1">
    <location>
        <begin position="38"/>
        <end position="62"/>
    </location>
</feature>
<accession>A0A0P1EQP8</accession>
<dbReference type="InterPro" id="IPR014550">
    <property type="entry name" value="UCP028704_OpgC"/>
</dbReference>
<proteinExistence type="predicted"/>
<feature type="transmembrane region" description="Helical" evidence="1">
    <location>
        <begin position="329"/>
        <end position="351"/>
    </location>
</feature>
<keyword evidence="1" id="KW-0812">Transmembrane</keyword>
<name>A0A0P1EQP8_9RHOB</name>
<dbReference type="OrthoDB" id="9775975at2"/>
<evidence type="ECO:0000256" key="1">
    <source>
        <dbReference type="SAM" id="Phobius"/>
    </source>
</evidence>
<evidence type="ECO:0000313" key="3">
    <source>
        <dbReference type="Proteomes" id="UP000054823"/>
    </source>
</evidence>
<dbReference type="AlphaFoldDB" id="A0A0P1EQP8"/>
<feature type="transmembrane region" description="Helical" evidence="1">
    <location>
        <begin position="297"/>
        <end position="323"/>
    </location>
</feature>
<dbReference type="Pfam" id="PF10129">
    <property type="entry name" value="OpgC_C"/>
    <property type="match status" value="2"/>
</dbReference>
<keyword evidence="3" id="KW-1185">Reference proteome</keyword>
<dbReference type="Proteomes" id="UP000054823">
    <property type="component" value="Unassembled WGS sequence"/>
</dbReference>
<keyword evidence="1" id="KW-0472">Membrane</keyword>
<gene>
    <name evidence="2" type="ORF">SHM7688_02237</name>
</gene>
<keyword evidence="1" id="KW-1133">Transmembrane helix</keyword>
<sequence length="361" mass="40690">MRFDLLDGVRGHLLFMMMLAHLAAQPGMSYLMDVHHARVFQILDAEFLVVLSGLLVGILYSLKFQDPGRLAQFLRQRIGKIYRYYLISAGPFLILLVLEGAGLGPLAFGLGEVLLIQDGGAYSDILPIYIYCFALLFVLSFALRFVPQGALLLPSGLIYLVSLFNYEGGVFGWGGKFLVFDIAAWQFLFFISYYLGLHFRQILDWLNGVSAGAYLFLVLGTGVLALGQRWAFWYPVIGNLPEGVAENWFRMQLHPVHLLRTLAVAAFFTVALVRAVRGTAWLTAVLRWYFSLPLLRYCGVWAIQMFVAHVYMIALFAALLPTWDAGQSFVWAVLFQGAYMVLPFGIHYVMAWQRRRAAALS</sequence>
<reference evidence="2 3" key="1">
    <citation type="submission" date="2015-09" db="EMBL/GenBank/DDBJ databases">
        <authorList>
            <consortium name="Swine Surveillance"/>
        </authorList>
    </citation>
    <scope>NUCLEOTIDE SEQUENCE [LARGE SCALE GENOMIC DNA]</scope>
    <source>
        <strain evidence="2 3">CECT 7688</strain>
    </source>
</reference>
<organism evidence="2 3">
    <name type="scientific">Shimia marina</name>
    <dbReference type="NCBI Taxonomy" id="321267"/>
    <lineage>
        <taxon>Bacteria</taxon>
        <taxon>Pseudomonadati</taxon>
        <taxon>Pseudomonadota</taxon>
        <taxon>Alphaproteobacteria</taxon>
        <taxon>Rhodobacterales</taxon>
        <taxon>Roseobacteraceae</taxon>
    </lineage>
</organism>
<feature type="transmembrane region" description="Helical" evidence="1">
    <location>
        <begin position="177"/>
        <end position="197"/>
    </location>
</feature>
<feature type="transmembrane region" description="Helical" evidence="1">
    <location>
        <begin position="83"/>
        <end position="108"/>
    </location>
</feature>
<dbReference type="EMBL" id="CYPW01000024">
    <property type="protein sequence ID" value="CUH52790.1"/>
    <property type="molecule type" value="Genomic_DNA"/>
</dbReference>
<feature type="transmembrane region" description="Helical" evidence="1">
    <location>
        <begin position="128"/>
        <end position="146"/>
    </location>
</feature>
<evidence type="ECO:0000313" key="2">
    <source>
        <dbReference type="EMBL" id="CUH52790.1"/>
    </source>
</evidence>
<feature type="transmembrane region" description="Helical" evidence="1">
    <location>
        <begin position="257"/>
        <end position="276"/>
    </location>
</feature>
<feature type="transmembrane region" description="Helical" evidence="1">
    <location>
        <begin position="12"/>
        <end position="32"/>
    </location>
</feature>
<feature type="transmembrane region" description="Helical" evidence="1">
    <location>
        <begin position="209"/>
        <end position="231"/>
    </location>
</feature>
<protein>
    <submittedName>
        <fullName evidence="2">OpgC protein</fullName>
    </submittedName>
</protein>
<dbReference type="RefSeq" id="WP_058239994.1">
    <property type="nucleotide sequence ID" value="NZ_CYPW01000024.1"/>
</dbReference>